<name>A0ABX4YPW4_9LEPT</name>
<evidence type="ECO:0000313" key="1">
    <source>
        <dbReference type="EMBL" id="PNV77027.1"/>
    </source>
</evidence>
<dbReference type="EMBL" id="MCRM02000001">
    <property type="protein sequence ID" value="PNV77027.1"/>
    <property type="molecule type" value="Genomic_DNA"/>
</dbReference>
<dbReference type="InterPro" id="IPR001753">
    <property type="entry name" value="Enoyl-CoA_hydra/iso"/>
</dbReference>
<dbReference type="Gene3D" id="3.90.226.10">
    <property type="entry name" value="2-enoyl-CoA Hydratase, Chain A, domain 1"/>
    <property type="match status" value="1"/>
</dbReference>
<proteinExistence type="predicted"/>
<dbReference type="CDD" id="cd06558">
    <property type="entry name" value="crotonase-like"/>
    <property type="match status" value="1"/>
</dbReference>
<dbReference type="PANTHER" id="PTHR11941:SF54">
    <property type="entry name" value="ENOYL-COA HYDRATASE, MITOCHONDRIAL"/>
    <property type="match status" value="1"/>
</dbReference>
<dbReference type="PANTHER" id="PTHR11941">
    <property type="entry name" value="ENOYL-COA HYDRATASE-RELATED"/>
    <property type="match status" value="1"/>
</dbReference>
<organism evidence="1 2">
    <name type="scientific">Leptospira inadai serovar Lyme</name>
    <dbReference type="NCBI Taxonomy" id="293084"/>
    <lineage>
        <taxon>Bacteria</taxon>
        <taxon>Pseudomonadati</taxon>
        <taxon>Spirochaetota</taxon>
        <taxon>Spirochaetia</taxon>
        <taxon>Leptospirales</taxon>
        <taxon>Leptospiraceae</taxon>
        <taxon>Leptospira</taxon>
    </lineage>
</organism>
<dbReference type="SUPFAM" id="SSF52096">
    <property type="entry name" value="ClpP/crotonase"/>
    <property type="match status" value="1"/>
</dbReference>
<keyword evidence="2" id="KW-1185">Reference proteome</keyword>
<sequence length="263" mass="29618">MKNIRIEEKGPLAWIWLDRSPSNEMTEELMDELIEAHQILGAKKSVRAVLIGSQNEKFFSNGLDPRYMLERSAEDRVKVFAKLFDMMRIIYTFPKPQATVINGHAMAGGAVLGILTDFRFMGNGKSRYCFSEVLVGLTIPPTLLNIIESVVGKAKLRDVAMLGTAYKPEEAKAIGLVDRIFPAEELYKKSEDYMLDILNLPQASLESLKRGIRKDLIREFDAPTDLLIQEFKPFVSGNFDEGLTAVLERRKPKFSQEVAGIST</sequence>
<dbReference type="Pfam" id="PF00378">
    <property type="entry name" value="ECH_1"/>
    <property type="match status" value="1"/>
</dbReference>
<reference evidence="1" key="1">
    <citation type="submission" date="2018-01" db="EMBL/GenBank/DDBJ databases">
        <title>Genomic characterization of Leptospira inadai serogroup Lyme isolated from captured rat in Brazil and comparative analysis with human reference strain.</title>
        <authorList>
            <person name="Moreno L.Z."/>
            <person name="Loureiro A.P."/>
            <person name="Miraglia F."/>
            <person name="Kremer F.S."/>
            <person name="Eslabao M.R."/>
            <person name="Dellagostin O.A."/>
            <person name="Lilenbaum W."/>
            <person name="Moreno A.M."/>
        </authorList>
    </citation>
    <scope>NUCLEOTIDE SEQUENCE [LARGE SCALE GENOMIC DNA]</scope>
    <source>
        <strain evidence="1">M34/99</strain>
    </source>
</reference>
<dbReference type="Proteomes" id="UP000094669">
    <property type="component" value="Unassembled WGS sequence"/>
</dbReference>
<evidence type="ECO:0000313" key="2">
    <source>
        <dbReference type="Proteomes" id="UP000094669"/>
    </source>
</evidence>
<dbReference type="RefSeq" id="WP_010410039.1">
    <property type="nucleotide sequence ID" value="NZ_MCRM02000001.1"/>
</dbReference>
<accession>A0ABX4YPW4</accession>
<gene>
    <name evidence="1" type="ORF">BES34_001795</name>
</gene>
<comment type="caution">
    <text evidence="1">The sequence shown here is derived from an EMBL/GenBank/DDBJ whole genome shotgun (WGS) entry which is preliminary data.</text>
</comment>
<protein>
    <submittedName>
        <fullName evidence="1">Enoyl-CoA hydratase</fullName>
    </submittedName>
</protein>
<dbReference type="InterPro" id="IPR029045">
    <property type="entry name" value="ClpP/crotonase-like_dom_sf"/>
</dbReference>